<keyword evidence="4 6" id="KW-0472">Membrane</keyword>
<accession>A0A2V1D7K3</accession>
<dbReference type="OrthoDB" id="2585655at2759"/>
<dbReference type="GO" id="GO:0022857">
    <property type="term" value="F:transmembrane transporter activity"/>
    <property type="evidence" value="ECO:0007669"/>
    <property type="project" value="InterPro"/>
</dbReference>
<feature type="domain" description="Major facilitator superfamily (MFS) profile" evidence="7">
    <location>
        <begin position="69"/>
        <end position="572"/>
    </location>
</feature>
<dbReference type="EMBL" id="KZ805554">
    <property type="protein sequence ID" value="PVH94022.1"/>
    <property type="molecule type" value="Genomic_DNA"/>
</dbReference>
<feature type="transmembrane region" description="Helical" evidence="6">
    <location>
        <begin position="109"/>
        <end position="128"/>
    </location>
</feature>
<dbReference type="PROSITE" id="PS50850">
    <property type="entry name" value="MFS"/>
    <property type="match status" value="1"/>
</dbReference>
<evidence type="ECO:0000256" key="1">
    <source>
        <dbReference type="ARBA" id="ARBA00004141"/>
    </source>
</evidence>
<feature type="transmembrane region" description="Helical" evidence="6">
    <location>
        <begin position="463"/>
        <end position="489"/>
    </location>
</feature>
<feature type="compositionally biased region" description="Polar residues" evidence="5">
    <location>
        <begin position="285"/>
        <end position="304"/>
    </location>
</feature>
<proteinExistence type="predicted"/>
<feature type="transmembrane region" description="Helical" evidence="6">
    <location>
        <begin position="426"/>
        <end position="443"/>
    </location>
</feature>
<feature type="compositionally biased region" description="Basic and acidic residues" evidence="5">
    <location>
        <begin position="275"/>
        <end position="284"/>
    </location>
</feature>
<evidence type="ECO:0000256" key="5">
    <source>
        <dbReference type="SAM" id="MobiDB-lite"/>
    </source>
</evidence>
<keyword evidence="3 6" id="KW-1133">Transmembrane helix</keyword>
<gene>
    <name evidence="8" type="ORF">DM02DRAFT_603123</name>
</gene>
<dbReference type="Gene3D" id="1.20.1250.20">
    <property type="entry name" value="MFS general substrate transporter like domains"/>
    <property type="match status" value="1"/>
</dbReference>
<evidence type="ECO:0000256" key="4">
    <source>
        <dbReference type="ARBA" id="ARBA00023136"/>
    </source>
</evidence>
<reference evidence="8 9" key="1">
    <citation type="journal article" date="2018" name="Sci. Rep.">
        <title>Comparative genomics provides insights into the lifestyle and reveals functional heterogeneity of dark septate endophytic fungi.</title>
        <authorList>
            <person name="Knapp D.G."/>
            <person name="Nemeth J.B."/>
            <person name="Barry K."/>
            <person name="Hainaut M."/>
            <person name="Henrissat B."/>
            <person name="Johnson J."/>
            <person name="Kuo A."/>
            <person name="Lim J.H.P."/>
            <person name="Lipzen A."/>
            <person name="Nolan M."/>
            <person name="Ohm R.A."/>
            <person name="Tamas L."/>
            <person name="Grigoriev I.V."/>
            <person name="Spatafora J.W."/>
            <person name="Nagy L.G."/>
            <person name="Kovacs G.M."/>
        </authorList>
    </citation>
    <scope>NUCLEOTIDE SEQUENCE [LARGE SCALE GENOMIC DNA]</scope>
    <source>
        <strain evidence="8 9">DSE2036</strain>
    </source>
</reference>
<feature type="transmembrane region" description="Helical" evidence="6">
    <location>
        <begin position="69"/>
        <end position="89"/>
    </location>
</feature>
<feature type="transmembrane region" description="Helical" evidence="6">
    <location>
        <begin position="176"/>
        <end position="195"/>
    </location>
</feature>
<dbReference type="GO" id="GO:0005886">
    <property type="term" value="C:plasma membrane"/>
    <property type="evidence" value="ECO:0007669"/>
    <property type="project" value="TreeGrafter"/>
</dbReference>
<dbReference type="STRING" id="97972.A0A2V1D7K3"/>
<dbReference type="PANTHER" id="PTHR23502">
    <property type="entry name" value="MAJOR FACILITATOR SUPERFAMILY"/>
    <property type="match status" value="1"/>
</dbReference>
<feature type="transmembrane region" description="Helical" evidence="6">
    <location>
        <begin position="386"/>
        <end position="405"/>
    </location>
</feature>
<keyword evidence="9" id="KW-1185">Reference proteome</keyword>
<dbReference type="PANTHER" id="PTHR23502:SF29">
    <property type="entry name" value="TRANSPORTER, PUTATIVE (AFU_ORTHOLOGUE AFUA_6G06680)-RELATED"/>
    <property type="match status" value="1"/>
</dbReference>
<evidence type="ECO:0000313" key="8">
    <source>
        <dbReference type="EMBL" id="PVH94022.1"/>
    </source>
</evidence>
<name>A0A2V1D7K3_9PLEO</name>
<feature type="transmembrane region" description="Helical" evidence="6">
    <location>
        <begin position="342"/>
        <end position="366"/>
    </location>
</feature>
<feature type="transmembrane region" description="Helical" evidence="6">
    <location>
        <begin position="230"/>
        <end position="251"/>
    </location>
</feature>
<evidence type="ECO:0000256" key="2">
    <source>
        <dbReference type="ARBA" id="ARBA00022692"/>
    </source>
</evidence>
<dbReference type="Proteomes" id="UP000244855">
    <property type="component" value="Unassembled WGS sequence"/>
</dbReference>
<dbReference type="InterPro" id="IPR020846">
    <property type="entry name" value="MFS_dom"/>
</dbReference>
<protein>
    <submittedName>
        <fullName evidence="8">MFS general substrate transporter</fullName>
    </submittedName>
</protein>
<feature type="transmembrane region" description="Helical" evidence="6">
    <location>
        <begin position="501"/>
        <end position="520"/>
    </location>
</feature>
<feature type="region of interest" description="Disordered" evidence="5">
    <location>
        <begin position="275"/>
        <end position="309"/>
    </location>
</feature>
<evidence type="ECO:0000259" key="7">
    <source>
        <dbReference type="PROSITE" id="PS50850"/>
    </source>
</evidence>
<organism evidence="8 9">
    <name type="scientific">Periconia macrospinosa</name>
    <dbReference type="NCBI Taxonomy" id="97972"/>
    <lineage>
        <taxon>Eukaryota</taxon>
        <taxon>Fungi</taxon>
        <taxon>Dikarya</taxon>
        <taxon>Ascomycota</taxon>
        <taxon>Pezizomycotina</taxon>
        <taxon>Dothideomycetes</taxon>
        <taxon>Pleosporomycetidae</taxon>
        <taxon>Pleosporales</taxon>
        <taxon>Massarineae</taxon>
        <taxon>Periconiaceae</taxon>
        <taxon>Periconia</taxon>
    </lineage>
</organism>
<dbReference type="SUPFAM" id="SSF103473">
    <property type="entry name" value="MFS general substrate transporter"/>
    <property type="match status" value="1"/>
</dbReference>
<dbReference type="InterPro" id="IPR036259">
    <property type="entry name" value="MFS_trans_sf"/>
</dbReference>
<keyword evidence="2 6" id="KW-0812">Transmembrane</keyword>
<comment type="subcellular location">
    <subcellularLocation>
        <location evidence="1">Membrane</location>
        <topology evidence="1">Multi-pass membrane protein</topology>
    </subcellularLocation>
</comment>
<dbReference type="Pfam" id="PF07690">
    <property type="entry name" value="MFS_1"/>
    <property type="match status" value="1"/>
</dbReference>
<feature type="transmembrane region" description="Helical" evidence="6">
    <location>
        <begin position="137"/>
        <end position="156"/>
    </location>
</feature>
<sequence length="572" mass="62216">MALGILEPRTDSRLPGTELLVDDDQYEREGAQGRLKHGKGKKTDIILIPQPSDDPNDPLLWPTWKRESAFFFIFLNCIVFAACPGPMIAPATVALASQLHVPIKHVAQLSGYQLLIVGALGPLVSVFAQKYGKRPQFLVASVFGVIGTGICVASFSEASLKTSYRVLLAGRMIQGIGTTAYESLSVAAIGDMFFLHERGLRTALLVLTLASMSSFIAVVAGKLFEDLGARMLFVVLLPIQAVAAVGVVLFVPEMQFRREETGSDNITVDVAAEEKNASEKHEGVTDSQATTPRYANSTTTSTARGTDPTKRRRTFLQDLRVSSGTYSQDSTFKLLGSIFIHFLNPAVLWIQIVSAVLVSFFVGTAYTLAQTFTPPPYRLTVSQNGYFFSGALIGGVIGIISGPLCDFIARRLARRNKGIFEAEFRIPICVVAVVVFGVGWFVFGWALDEGKKAAGERVIGPGQIVVVCSVCYGCVCFATSVASTGAGLYVLDAFPNHATEIFILQMMIKNFLFYAFSSFINDFAAEKGPAHMARVFGIATLAGFTTCVPMYVFGKINRAAVSRWRWMRSFRS</sequence>
<evidence type="ECO:0000256" key="3">
    <source>
        <dbReference type="ARBA" id="ARBA00022989"/>
    </source>
</evidence>
<dbReference type="InterPro" id="IPR011701">
    <property type="entry name" value="MFS"/>
</dbReference>
<feature type="transmembrane region" description="Helical" evidence="6">
    <location>
        <begin position="202"/>
        <end position="224"/>
    </location>
</feature>
<feature type="transmembrane region" description="Helical" evidence="6">
    <location>
        <begin position="532"/>
        <end position="553"/>
    </location>
</feature>
<evidence type="ECO:0000313" key="9">
    <source>
        <dbReference type="Proteomes" id="UP000244855"/>
    </source>
</evidence>
<dbReference type="AlphaFoldDB" id="A0A2V1D7K3"/>
<evidence type="ECO:0000256" key="6">
    <source>
        <dbReference type="SAM" id="Phobius"/>
    </source>
</evidence>